<dbReference type="GO" id="GO:0000049">
    <property type="term" value="F:tRNA binding"/>
    <property type="evidence" value="ECO:0007669"/>
    <property type="project" value="TreeGrafter"/>
</dbReference>
<dbReference type="InterPro" id="IPR002313">
    <property type="entry name" value="Lys-tRNA-ligase_II"/>
</dbReference>
<dbReference type="SUPFAM" id="SSF50249">
    <property type="entry name" value="Nucleic acid-binding proteins"/>
    <property type="match status" value="1"/>
</dbReference>
<evidence type="ECO:0000256" key="10">
    <source>
        <dbReference type="ARBA" id="ARBA00048573"/>
    </source>
</evidence>
<comment type="caution">
    <text evidence="14">The sequence shown here is derived from an EMBL/GenBank/DDBJ whole genome shotgun (WGS) entry which is preliminary data.</text>
</comment>
<dbReference type="PANTHER" id="PTHR42918">
    <property type="entry name" value="LYSYL-TRNA SYNTHETASE"/>
    <property type="match status" value="1"/>
</dbReference>
<accession>A0A3E2BK79</accession>
<dbReference type="InterPro" id="IPR018149">
    <property type="entry name" value="Lys-tRNA-synth_II_C"/>
</dbReference>
<evidence type="ECO:0000256" key="7">
    <source>
        <dbReference type="ARBA" id="ARBA00022840"/>
    </source>
</evidence>
<evidence type="ECO:0000256" key="12">
    <source>
        <dbReference type="RuleBase" id="RU000336"/>
    </source>
</evidence>
<dbReference type="CDD" id="cd04322">
    <property type="entry name" value="LysRS_N"/>
    <property type="match status" value="1"/>
</dbReference>
<evidence type="ECO:0000256" key="11">
    <source>
        <dbReference type="HAMAP-Rule" id="MF_00252"/>
    </source>
</evidence>
<dbReference type="InterPro" id="IPR004364">
    <property type="entry name" value="Aa-tRNA-synt_II"/>
</dbReference>
<comment type="subcellular location">
    <subcellularLocation>
        <location evidence="1 11">Cytoplasm</location>
    </subcellularLocation>
</comment>
<dbReference type="InterPro" id="IPR044136">
    <property type="entry name" value="Lys-tRNA-ligase_II_N"/>
</dbReference>
<comment type="catalytic activity">
    <reaction evidence="10 11 12">
        <text>tRNA(Lys) + L-lysine + ATP = L-lysyl-tRNA(Lys) + AMP + diphosphate</text>
        <dbReference type="Rhea" id="RHEA:20792"/>
        <dbReference type="Rhea" id="RHEA-COMP:9696"/>
        <dbReference type="Rhea" id="RHEA-COMP:9697"/>
        <dbReference type="ChEBI" id="CHEBI:30616"/>
        <dbReference type="ChEBI" id="CHEBI:32551"/>
        <dbReference type="ChEBI" id="CHEBI:33019"/>
        <dbReference type="ChEBI" id="CHEBI:78442"/>
        <dbReference type="ChEBI" id="CHEBI:78529"/>
        <dbReference type="ChEBI" id="CHEBI:456215"/>
        <dbReference type="EC" id="6.1.1.6"/>
    </reaction>
</comment>
<sequence length="506" mass="58800">MSEQQGKKDRELKLVQEELSDQELIRLEKWRKLQERGLEVFPHRAEVSHSVSEVVGEFSPLSKEELEGKEYRVKVPGRIMTIRKMGRATFFHIADCRRRLQVYLREDQVGPGNYELFDLFDIGDVILVEGRLFRTRTGELTVLAEKFSFLAKSFHPLPEKWHGLQDVELRYRKRYLDLIMNPESSETFITRSRIVSSLRKFFDDRGFLEVETPMMQVIPGGALARPFKTFHNALGIDLYLRIAPELYLKRLVVGGLEKVYEINRNFRNEGVDSQHNPEFTMLEFYQAYIDYNQLMDLTEELFVYLAREIHGKEEFPYGEETISFRRPWKRIKFLDAVRQYSGLAPARFDDPEALIEFAATLAADRKPTSYAKALDVIFDKLVKDKIVQPTFIINPPREISPLAKADPVHPEEANRFELIIAGMEIANAFSELTDPFEQRQRFEEQAAMRQTGDEESHLVDLDYVEALEYGLPPTGGEGIGIDRLTMILANRKSIREVILFPLLKPR</sequence>
<feature type="binding site" evidence="11">
    <location>
        <position position="417"/>
    </location>
    <ligand>
        <name>Mg(2+)</name>
        <dbReference type="ChEBI" id="CHEBI:18420"/>
        <label>1</label>
    </ligand>
</feature>
<keyword evidence="6 11" id="KW-0547">Nucleotide-binding</keyword>
<dbReference type="InterPro" id="IPR012340">
    <property type="entry name" value="NA-bd_OB-fold"/>
</dbReference>
<keyword evidence="11 12" id="KW-0460">Magnesium</keyword>
<keyword evidence="9 11" id="KW-0030">Aminoacyl-tRNA synthetase</keyword>
<evidence type="ECO:0000256" key="5">
    <source>
        <dbReference type="ARBA" id="ARBA00022723"/>
    </source>
</evidence>
<reference evidence="14 15" key="1">
    <citation type="submission" date="2018-08" db="EMBL/GenBank/DDBJ databases">
        <title>Genome analysis of the thermophilic bacterium of the candidate phylum Aminicenantes from deep subsurface aquifer revealed its physiology and ecological role.</title>
        <authorList>
            <person name="Kadnikov V.V."/>
            <person name="Mardanov A.V."/>
            <person name="Beletsky A.V."/>
            <person name="Karnachuk O.V."/>
            <person name="Ravin N.V."/>
        </authorList>
    </citation>
    <scope>NUCLEOTIDE SEQUENCE [LARGE SCALE GENOMIC DNA]</scope>
    <source>
        <strain evidence="14">BY38</strain>
    </source>
</reference>
<protein>
    <recommendedName>
        <fullName evidence="11">Lysine--tRNA ligase</fullName>
        <ecNumber evidence="11">6.1.1.6</ecNumber>
    </recommendedName>
    <alternativeName>
        <fullName evidence="11">Lysyl-tRNA synthetase</fullName>
        <shortName evidence="11">LysRS</shortName>
    </alternativeName>
</protein>
<dbReference type="InterPro" id="IPR004365">
    <property type="entry name" value="NA-bd_OB_tRNA"/>
</dbReference>
<dbReference type="GO" id="GO:0006430">
    <property type="term" value="P:lysyl-tRNA aminoacylation"/>
    <property type="evidence" value="ECO:0007669"/>
    <property type="project" value="UniProtKB-UniRule"/>
</dbReference>
<dbReference type="Pfam" id="PF00152">
    <property type="entry name" value="tRNA-synt_2"/>
    <property type="match status" value="1"/>
</dbReference>
<evidence type="ECO:0000256" key="6">
    <source>
        <dbReference type="ARBA" id="ARBA00022741"/>
    </source>
</evidence>
<keyword evidence="5 11" id="KW-0479">Metal-binding</keyword>
<proteinExistence type="inferred from homology"/>
<dbReference type="Pfam" id="PF01336">
    <property type="entry name" value="tRNA_anti-codon"/>
    <property type="match status" value="1"/>
</dbReference>
<evidence type="ECO:0000256" key="8">
    <source>
        <dbReference type="ARBA" id="ARBA00022917"/>
    </source>
</evidence>
<dbReference type="EMBL" id="QUAH01000013">
    <property type="protein sequence ID" value="RFT15062.1"/>
    <property type="molecule type" value="Genomic_DNA"/>
</dbReference>
<dbReference type="Gene3D" id="2.40.50.140">
    <property type="entry name" value="Nucleic acid-binding proteins"/>
    <property type="match status" value="1"/>
</dbReference>
<evidence type="ECO:0000256" key="4">
    <source>
        <dbReference type="ARBA" id="ARBA00022598"/>
    </source>
</evidence>
<dbReference type="GO" id="GO:0000287">
    <property type="term" value="F:magnesium ion binding"/>
    <property type="evidence" value="ECO:0007669"/>
    <property type="project" value="UniProtKB-UniRule"/>
</dbReference>
<evidence type="ECO:0000313" key="14">
    <source>
        <dbReference type="EMBL" id="RFT15062.1"/>
    </source>
</evidence>
<keyword evidence="7 11" id="KW-0067">ATP-binding</keyword>
<dbReference type="GO" id="GO:0004824">
    <property type="term" value="F:lysine-tRNA ligase activity"/>
    <property type="evidence" value="ECO:0007669"/>
    <property type="project" value="UniProtKB-UniRule"/>
</dbReference>
<dbReference type="Gene3D" id="3.30.930.10">
    <property type="entry name" value="Bira Bifunctional Protein, Domain 2"/>
    <property type="match status" value="1"/>
</dbReference>
<evidence type="ECO:0000313" key="15">
    <source>
        <dbReference type="Proteomes" id="UP000257323"/>
    </source>
</evidence>
<dbReference type="SUPFAM" id="SSF55681">
    <property type="entry name" value="Class II aaRS and biotin synthetases"/>
    <property type="match status" value="1"/>
</dbReference>
<dbReference type="NCBIfam" id="TIGR00499">
    <property type="entry name" value="lysS_bact"/>
    <property type="match status" value="1"/>
</dbReference>
<dbReference type="CDD" id="cd00775">
    <property type="entry name" value="LysRS_core"/>
    <property type="match status" value="1"/>
</dbReference>
<keyword evidence="4 11" id="KW-0436">Ligase</keyword>
<name>A0A3E2BK79_9BACT</name>
<dbReference type="InterPro" id="IPR045864">
    <property type="entry name" value="aa-tRNA-synth_II/BPL/LPL"/>
</dbReference>
<keyword evidence="3 11" id="KW-0963">Cytoplasm</keyword>
<feature type="domain" description="Aminoacyl-transfer RNA synthetases class-II family profile" evidence="13">
    <location>
        <begin position="191"/>
        <end position="505"/>
    </location>
</feature>
<evidence type="ECO:0000256" key="3">
    <source>
        <dbReference type="ARBA" id="ARBA00022490"/>
    </source>
</evidence>
<comment type="similarity">
    <text evidence="2 11">Belongs to the class-II aminoacyl-tRNA synthetase family.</text>
</comment>
<dbReference type="PANTHER" id="PTHR42918:SF15">
    <property type="entry name" value="LYSINE--TRNA LIGASE, CHLOROPLASTIC_MITOCHONDRIAL"/>
    <property type="match status" value="1"/>
</dbReference>
<dbReference type="FunFam" id="3.30.930.10:FF:000238">
    <property type="entry name" value="Lysine--tRNA ligase"/>
    <property type="match status" value="1"/>
</dbReference>
<comment type="subunit">
    <text evidence="11">Homodimer.</text>
</comment>
<dbReference type="GO" id="GO:0005829">
    <property type="term" value="C:cytosol"/>
    <property type="evidence" value="ECO:0007669"/>
    <property type="project" value="TreeGrafter"/>
</dbReference>
<organism evidence="14 15">
    <name type="scientific">Candidatus Saccharicenans subterraneus</name>
    <dbReference type="NCBI Taxonomy" id="2508984"/>
    <lineage>
        <taxon>Bacteria</taxon>
        <taxon>Candidatus Aminicenantota</taxon>
        <taxon>Candidatus Aminicenantia</taxon>
        <taxon>Candidatus Aminicenantales</taxon>
        <taxon>Candidatus Saccharicenantaceae</taxon>
        <taxon>Candidatus Saccharicenans</taxon>
    </lineage>
</organism>
<dbReference type="AlphaFoldDB" id="A0A3E2BK79"/>
<dbReference type="Proteomes" id="UP000257323">
    <property type="component" value="Unassembled WGS sequence"/>
</dbReference>
<dbReference type="EC" id="6.1.1.6" evidence="11"/>
<dbReference type="FunFam" id="2.40.50.140:FF:000024">
    <property type="entry name" value="Lysine--tRNA ligase"/>
    <property type="match status" value="1"/>
</dbReference>
<dbReference type="InterPro" id="IPR006195">
    <property type="entry name" value="aa-tRNA-synth_II"/>
</dbReference>
<evidence type="ECO:0000256" key="9">
    <source>
        <dbReference type="ARBA" id="ARBA00023146"/>
    </source>
</evidence>
<feature type="binding site" evidence="11">
    <location>
        <position position="424"/>
    </location>
    <ligand>
        <name>Mg(2+)</name>
        <dbReference type="ChEBI" id="CHEBI:18420"/>
        <label>2</label>
    </ligand>
</feature>
<comment type="cofactor">
    <cofactor evidence="11 12">
        <name>Mg(2+)</name>
        <dbReference type="ChEBI" id="CHEBI:18420"/>
    </cofactor>
    <text evidence="11 12">Binds 3 Mg(2+) ions per subunit.</text>
</comment>
<evidence type="ECO:0000259" key="13">
    <source>
        <dbReference type="PROSITE" id="PS50862"/>
    </source>
</evidence>
<dbReference type="PROSITE" id="PS50862">
    <property type="entry name" value="AA_TRNA_LIGASE_II"/>
    <property type="match status" value="1"/>
</dbReference>
<dbReference type="PRINTS" id="PR00982">
    <property type="entry name" value="TRNASYNTHLYS"/>
</dbReference>
<gene>
    <name evidence="11" type="primary">lysS</name>
    <name evidence="14" type="ORF">OP8BY_0693</name>
</gene>
<feature type="binding site" evidence="11">
    <location>
        <position position="424"/>
    </location>
    <ligand>
        <name>Mg(2+)</name>
        <dbReference type="ChEBI" id="CHEBI:18420"/>
        <label>1</label>
    </ligand>
</feature>
<dbReference type="HAMAP" id="MF_00252">
    <property type="entry name" value="Lys_tRNA_synth_class2"/>
    <property type="match status" value="1"/>
</dbReference>
<dbReference type="GO" id="GO:0005524">
    <property type="term" value="F:ATP binding"/>
    <property type="evidence" value="ECO:0007669"/>
    <property type="project" value="UniProtKB-UniRule"/>
</dbReference>
<keyword evidence="8 11" id="KW-0648">Protein biosynthesis</keyword>
<evidence type="ECO:0000256" key="1">
    <source>
        <dbReference type="ARBA" id="ARBA00004496"/>
    </source>
</evidence>
<evidence type="ECO:0000256" key="2">
    <source>
        <dbReference type="ARBA" id="ARBA00008226"/>
    </source>
</evidence>
<dbReference type="NCBIfam" id="NF001756">
    <property type="entry name" value="PRK00484.1"/>
    <property type="match status" value="1"/>
</dbReference>